<proteinExistence type="predicted"/>
<gene>
    <name evidence="2" type="ORF">WN51_11870</name>
</gene>
<feature type="region of interest" description="Disordered" evidence="1">
    <location>
        <begin position="1"/>
        <end position="39"/>
    </location>
</feature>
<evidence type="ECO:0000256" key="1">
    <source>
        <dbReference type="SAM" id="MobiDB-lite"/>
    </source>
</evidence>
<dbReference type="AlphaFoldDB" id="A0A0N0BHY2"/>
<organism evidence="2 3">
    <name type="scientific">Melipona quadrifasciata</name>
    <dbReference type="NCBI Taxonomy" id="166423"/>
    <lineage>
        <taxon>Eukaryota</taxon>
        <taxon>Metazoa</taxon>
        <taxon>Ecdysozoa</taxon>
        <taxon>Arthropoda</taxon>
        <taxon>Hexapoda</taxon>
        <taxon>Insecta</taxon>
        <taxon>Pterygota</taxon>
        <taxon>Neoptera</taxon>
        <taxon>Endopterygota</taxon>
        <taxon>Hymenoptera</taxon>
        <taxon>Apocrita</taxon>
        <taxon>Aculeata</taxon>
        <taxon>Apoidea</taxon>
        <taxon>Anthophila</taxon>
        <taxon>Apidae</taxon>
        <taxon>Melipona</taxon>
    </lineage>
</organism>
<dbReference type="Proteomes" id="UP000053105">
    <property type="component" value="Unassembled WGS sequence"/>
</dbReference>
<sequence length="75" mass="8387">MNKGPDTEKSKEKYSGRAPLRQALAITAAQPEREDRSYSEEMSNCATKFEAISQDVVMMGAMGMICSFRDIYTRG</sequence>
<feature type="compositionally biased region" description="Basic and acidic residues" evidence="1">
    <location>
        <begin position="1"/>
        <end position="15"/>
    </location>
</feature>
<evidence type="ECO:0000313" key="2">
    <source>
        <dbReference type="EMBL" id="KOX76641.1"/>
    </source>
</evidence>
<name>A0A0N0BHY2_9HYME</name>
<protein>
    <submittedName>
        <fullName evidence="2">Uncharacterized protein</fullName>
    </submittedName>
</protein>
<reference evidence="2 3" key="1">
    <citation type="submission" date="2015-07" db="EMBL/GenBank/DDBJ databases">
        <title>The genome of Melipona quadrifasciata.</title>
        <authorList>
            <person name="Pan H."/>
            <person name="Kapheim K."/>
        </authorList>
    </citation>
    <scope>NUCLEOTIDE SEQUENCE [LARGE SCALE GENOMIC DNA]</scope>
    <source>
        <strain evidence="2">0111107301</strain>
        <tissue evidence="2">Whole body</tissue>
    </source>
</reference>
<keyword evidence="3" id="KW-1185">Reference proteome</keyword>
<accession>A0A0N0BHY2</accession>
<evidence type="ECO:0000313" key="3">
    <source>
        <dbReference type="Proteomes" id="UP000053105"/>
    </source>
</evidence>
<dbReference type="EMBL" id="KQ435743">
    <property type="protein sequence ID" value="KOX76641.1"/>
    <property type="molecule type" value="Genomic_DNA"/>
</dbReference>